<evidence type="ECO:0000256" key="1">
    <source>
        <dbReference type="SAM" id="MobiDB-lite"/>
    </source>
</evidence>
<sequence>MQRTSEVQEGGRMEPPKKRAVYPALPAGLRPYVGGLRAVPVHELGQVTRESSQAADSACQGMDGEEETHRQQVKRVRKIARKVKSKRTGAVEHGVCHFVYSHDVHHHILLSWTNVAQGAAEQNNLPRTP</sequence>
<dbReference type="EMBL" id="HBGA01103857">
    <property type="protein sequence ID" value="CAD9027362.1"/>
    <property type="molecule type" value="Transcribed_RNA"/>
</dbReference>
<protein>
    <submittedName>
        <fullName evidence="2">Uncharacterized protein</fullName>
    </submittedName>
</protein>
<reference evidence="2" key="1">
    <citation type="submission" date="2021-01" db="EMBL/GenBank/DDBJ databases">
        <authorList>
            <person name="Corre E."/>
            <person name="Pelletier E."/>
            <person name="Niang G."/>
            <person name="Scheremetjew M."/>
            <person name="Finn R."/>
            <person name="Kale V."/>
            <person name="Holt S."/>
            <person name="Cochrane G."/>
            <person name="Meng A."/>
            <person name="Brown T."/>
            <person name="Cohen L."/>
        </authorList>
    </citation>
    <scope>NUCLEOTIDE SEQUENCE</scope>
    <source>
        <strain evidence="2">NIES-381</strain>
    </source>
</reference>
<evidence type="ECO:0000313" key="2">
    <source>
        <dbReference type="EMBL" id="CAD9027362.1"/>
    </source>
</evidence>
<gene>
    <name evidence="2" type="ORF">EGYM00392_LOCUS38494</name>
</gene>
<accession>A0A7S1NMU6</accession>
<name>A0A7S1NMU6_9EUGL</name>
<feature type="region of interest" description="Disordered" evidence="1">
    <location>
        <begin position="47"/>
        <end position="77"/>
    </location>
</feature>
<organism evidence="2">
    <name type="scientific">Eutreptiella gymnastica</name>
    <dbReference type="NCBI Taxonomy" id="73025"/>
    <lineage>
        <taxon>Eukaryota</taxon>
        <taxon>Discoba</taxon>
        <taxon>Euglenozoa</taxon>
        <taxon>Euglenida</taxon>
        <taxon>Spirocuta</taxon>
        <taxon>Euglenophyceae</taxon>
        <taxon>Eutreptiales</taxon>
        <taxon>Eutreptiaceae</taxon>
        <taxon>Eutreptiella</taxon>
    </lineage>
</organism>
<proteinExistence type="predicted"/>
<dbReference type="AlphaFoldDB" id="A0A7S1NMU6"/>